<dbReference type="GO" id="GO:0008137">
    <property type="term" value="F:NADH dehydrogenase (ubiquinone) activity"/>
    <property type="evidence" value="ECO:0007669"/>
    <property type="project" value="InterPro"/>
</dbReference>
<dbReference type="AlphaFoldDB" id="A0A7J3XXG7"/>
<organism evidence="8">
    <name type="scientific">Thermogladius calderae</name>
    <dbReference type="NCBI Taxonomy" id="1200300"/>
    <lineage>
        <taxon>Archaea</taxon>
        <taxon>Thermoproteota</taxon>
        <taxon>Thermoprotei</taxon>
        <taxon>Desulfurococcales</taxon>
        <taxon>Desulfurococcaceae</taxon>
        <taxon>Thermogladius</taxon>
    </lineage>
</organism>
<feature type="transmembrane region" description="Helical" evidence="5">
    <location>
        <begin position="6"/>
        <end position="26"/>
    </location>
</feature>
<feature type="transmembrane region" description="Helical" evidence="5">
    <location>
        <begin position="258"/>
        <end position="282"/>
    </location>
</feature>
<evidence type="ECO:0000256" key="3">
    <source>
        <dbReference type="ARBA" id="ARBA00022989"/>
    </source>
</evidence>
<proteinExistence type="predicted"/>
<feature type="domain" description="NADH:quinone oxidoreductase/Mrp antiporter transmembrane" evidence="6">
    <location>
        <begin position="121"/>
        <end position="381"/>
    </location>
</feature>
<dbReference type="InterPro" id="IPR003945">
    <property type="entry name" value="NU5C-like"/>
</dbReference>
<dbReference type="GO" id="GO:0015990">
    <property type="term" value="P:electron transport coupled proton transport"/>
    <property type="evidence" value="ECO:0007669"/>
    <property type="project" value="TreeGrafter"/>
</dbReference>
<dbReference type="PANTHER" id="PTHR42829">
    <property type="entry name" value="NADH-UBIQUINONE OXIDOREDUCTASE CHAIN 5"/>
    <property type="match status" value="1"/>
</dbReference>
<keyword evidence="4 5" id="KW-0472">Membrane</keyword>
<evidence type="ECO:0000256" key="2">
    <source>
        <dbReference type="ARBA" id="ARBA00022692"/>
    </source>
</evidence>
<accession>A0A7J3XXG7</accession>
<feature type="transmembrane region" description="Helical" evidence="5">
    <location>
        <begin position="72"/>
        <end position="92"/>
    </location>
</feature>
<dbReference type="PRINTS" id="PR01434">
    <property type="entry name" value="NADHDHGNASE5"/>
</dbReference>
<protein>
    <submittedName>
        <fullName evidence="8">NADH-quinone oxidoreductase subunit L</fullName>
    </submittedName>
</protein>
<evidence type="ECO:0000256" key="5">
    <source>
        <dbReference type="SAM" id="Phobius"/>
    </source>
</evidence>
<feature type="transmembrane region" description="Helical" evidence="5">
    <location>
        <begin position="395"/>
        <end position="421"/>
    </location>
</feature>
<feature type="transmembrane region" description="Helical" evidence="5">
    <location>
        <begin position="353"/>
        <end position="375"/>
    </location>
</feature>
<evidence type="ECO:0000259" key="6">
    <source>
        <dbReference type="Pfam" id="PF00361"/>
    </source>
</evidence>
<dbReference type="EMBL" id="DRYK01000024">
    <property type="protein sequence ID" value="HHP67408.1"/>
    <property type="molecule type" value="Genomic_DNA"/>
</dbReference>
<dbReference type="InterPro" id="IPR001516">
    <property type="entry name" value="Proton_antipo_N"/>
</dbReference>
<feature type="domain" description="NADH-Ubiquinone oxidoreductase (complex I) chain 5 N-terminal" evidence="7">
    <location>
        <begin position="65"/>
        <end position="105"/>
    </location>
</feature>
<dbReference type="Pfam" id="PF00662">
    <property type="entry name" value="Proton_antipo_N"/>
    <property type="match status" value="1"/>
</dbReference>
<sequence length="559" mass="60299">MSLQEVLLLVLAFNAYAASATILVVRKRRFEEATTIASSLLSLAVSLSLLASQTGVVELPLVPFISLMLDKLSLMFSTVVSLIGFFVSVYSVEYMRGDEEYQKYYSLITLFIGSMLNLVLASDIVYLLLNWELVGVCSALLIAHWWRRPEARRAGVKALAMTRFSDIGLLAFASIAVYYNSTNISSTLASGNMVERLTSYAPLLVLAALGKSAQFPLHTWLPDAMEGPTTVSALLHAATMVKAGVYLALRFYPLIHASALAVNGLLALSLATILISGLAGLASMDLKRILAFNTISSLSLMFLSISLGETGLAILYLFNHAVFKSLLFLTTGKIEHTLHTRDISRLRSLWARGFRVETVGFLIGALSAAGLPPLTAGLIKEEIYSGLETYVGSPIYHLMTGGLSLLLSLFIMRPFVIAFLGSRGGHSEMSVERTPLMTGVNLSLALLTLTAFLPTLILATYFGIVFEPVLRLAALIGVLSGILLSLSLPYLDLRVGNRFRGLLESSFGMDVLYMWLGEHASATLSKLASALNRGRASQGVVGLVAVTVILVALAMVVSP</sequence>
<dbReference type="PANTHER" id="PTHR42829:SF1">
    <property type="entry name" value="INORGANIC CARBON TRANSPORTER SUBUNIT DABB-RELATED"/>
    <property type="match status" value="1"/>
</dbReference>
<dbReference type="GO" id="GO:0016020">
    <property type="term" value="C:membrane"/>
    <property type="evidence" value="ECO:0007669"/>
    <property type="project" value="UniProtKB-SubCell"/>
</dbReference>
<gene>
    <name evidence="8" type="ORF">ENM60_01225</name>
</gene>
<feature type="transmembrane region" description="Helical" evidence="5">
    <location>
        <begin position="158"/>
        <end position="179"/>
    </location>
</feature>
<feature type="transmembrane region" description="Helical" evidence="5">
    <location>
        <begin position="104"/>
        <end position="122"/>
    </location>
</feature>
<feature type="transmembrane region" description="Helical" evidence="5">
    <location>
        <begin position="128"/>
        <end position="146"/>
    </location>
</feature>
<evidence type="ECO:0000313" key="8">
    <source>
        <dbReference type="EMBL" id="HHP67408.1"/>
    </source>
</evidence>
<reference evidence="8" key="1">
    <citation type="journal article" date="2020" name="mSystems">
        <title>Genome- and Community-Level Interaction Insights into Carbon Utilization and Element Cycling Functions of Hydrothermarchaeota in Hydrothermal Sediment.</title>
        <authorList>
            <person name="Zhou Z."/>
            <person name="Liu Y."/>
            <person name="Xu W."/>
            <person name="Pan J."/>
            <person name="Luo Z.H."/>
            <person name="Li M."/>
        </authorList>
    </citation>
    <scope>NUCLEOTIDE SEQUENCE [LARGE SCALE GENOMIC DNA]</scope>
    <source>
        <strain evidence="8">SpSt-110</strain>
    </source>
</reference>
<evidence type="ECO:0000259" key="7">
    <source>
        <dbReference type="Pfam" id="PF00662"/>
    </source>
</evidence>
<comment type="subcellular location">
    <subcellularLocation>
        <location evidence="1">Membrane</location>
        <topology evidence="1">Multi-pass membrane protein</topology>
    </subcellularLocation>
</comment>
<feature type="transmembrane region" description="Helical" evidence="5">
    <location>
        <begin position="442"/>
        <end position="466"/>
    </location>
</feature>
<feature type="transmembrane region" description="Helical" evidence="5">
    <location>
        <begin position="233"/>
        <end position="252"/>
    </location>
</feature>
<feature type="transmembrane region" description="Helical" evidence="5">
    <location>
        <begin position="33"/>
        <end position="52"/>
    </location>
</feature>
<keyword evidence="3 5" id="KW-1133">Transmembrane helix</keyword>
<name>A0A7J3XXG7_9CREN</name>
<keyword evidence="2 5" id="KW-0812">Transmembrane</keyword>
<dbReference type="GO" id="GO:0042773">
    <property type="term" value="P:ATP synthesis coupled electron transport"/>
    <property type="evidence" value="ECO:0007669"/>
    <property type="project" value="InterPro"/>
</dbReference>
<evidence type="ECO:0000256" key="4">
    <source>
        <dbReference type="ARBA" id="ARBA00023136"/>
    </source>
</evidence>
<dbReference type="GO" id="GO:0003954">
    <property type="term" value="F:NADH dehydrogenase activity"/>
    <property type="evidence" value="ECO:0007669"/>
    <property type="project" value="TreeGrafter"/>
</dbReference>
<feature type="transmembrane region" description="Helical" evidence="5">
    <location>
        <begin position="472"/>
        <end position="491"/>
    </location>
</feature>
<comment type="caution">
    <text evidence="8">The sequence shown here is derived from an EMBL/GenBank/DDBJ whole genome shotgun (WGS) entry which is preliminary data.</text>
</comment>
<feature type="transmembrane region" description="Helical" evidence="5">
    <location>
        <begin position="539"/>
        <end position="557"/>
    </location>
</feature>
<evidence type="ECO:0000256" key="1">
    <source>
        <dbReference type="ARBA" id="ARBA00004141"/>
    </source>
</evidence>
<dbReference type="InterPro" id="IPR001750">
    <property type="entry name" value="ND/Mrp_TM"/>
</dbReference>
<dbReference type="Pfam" id="PF00361">
    <property type="entry name" value="Proton_antipo_M"/>
    <property type="match status" value="1"/>
</dbReference>